<evidence type="ECO:0000313" key="2">
    <source>
        <dbReference type="Proteomes" id="UP000011922"/>
    </source>
</evidence>
<dbReference type="OrthoDB" id="5457333at2"/>
<dbReference type="InterPro" id="IPR017850">
    <property type="entry name" value="Alkaline_phosphatase_core_sf"/>
</dbReference>
<sequence length="193" mass="20445">MVDKRVIVLTANKAALDSGLPATGKFLRKAATVRAYHGGDITADVLKIEGAVKIDAAGLAAFCEGESPVALVELGAATAAGLDEALGKVLELADRRTLVVFAASDGVHFFGQGINPKAGKVEREAFARDIVPTIAYVADTTVPADCTGAVLYQVLKDPDLKMKEIAKLKEALGRMETALQRDNREPWDKHDCA</sequence>
<dbReference type="Gene3D" id="3.40.720.10">
    <property type="entry name" value="Alkaline Phosphatase, subunit A"/>
    <property type="match status" value="1"/>
</dbReference>
<evidence type="ECO:0000313" key="1">
    <source>
        <dbReference type="EMBL" id="EMG37320.1"/>
    </source>
</evidence>
<name>M5PTF0_DESAF</name>
<comment type="caution">
    <text evidence="1">The sequence shown here is derived from an EMBL/GenBank/DDBJ whole genome shotgun (WGS) entry which is preliminary data.</text>
</comment>
<proteinExistence type="predicted"/>
<organism evidence="1 2">
    <name type="scientific">Desulfocurvibacter africanus PCS</name>
    <dbReference type="NCBI Taxonomy" id="1262666"/>
    <lineage>
        <taxon>Bacteria</taxon>
        <taxon>Pseudomonadati</taxon>
        <taxon>Thermodesulfobacteriota</taxon>
        <taxon>Desulfovibrionia</taxon>
        <taxon>Desulfovibrionales</taxon>
        <taxon>Desulfovibrionaceae</taxon>
        <taxon>Desulfocurvibacter</taxon>
    </lineage>
</organism>
<dbReference type="SUPFAM" id="SSF53649">
    <property type="entry name" value="Alkaline phosphatase-like"/>
    <property type="match status" value="1"/>
</dbReference>
<dbReference type="PATRIC" id="fig|1262666.3.peg.1854"/>
<reference evidence="1 2" key="1">
    <citation type="journal article" date="2013" name="Genome Announc.">
        <title>Draft Genome Sequence for Desulfovibrio africanus Strain PCS.</title>
        <authorList>
            <person name="Brown S.D."/>
            <person name="Utturkar S.M."/>
            <person name="Arkin A.P."/>
            <person name="Deutschbauer A.M."/>
            <person name="Elias D.A."/>
            <person name="Hazen T.C."/>
            <person name="Chakraborty R."/>
        </authorList>
    </citation>
    <scope>NUCLEOTIDE SEQUENCE [LARGE SCALE GENOMIC DNA]</scope>
    <source>
        <strain evidence="1 2">PCS</strain>
    </source>
</reference>
<accession>M5PTF0</accession>
<gene>
    <name evidence="1" type="ORF">PCS_01831</name>
</gene>
<dbReference type="EMBL" id="AOSV01000019">
    <property type="protein sequence ID" value="EMG37320.1"/>
    <property type="molecule type" value="Genomic_DNA"/>
</dbReference>
<dbReference type="AlphaFoldDB" id="M5PTF0"/>
<protein>
    <submittedName>
        <fullName evidence="1">Uncharacterized protein</fullName>
    </submittedName>
</protein>
<dbReference type="RefSeq" id="WP_005986389.1">
    <property type="nucleotide sequence ID" value="NZ_AOSV01000019.1"/>
</dbReference>
<dbReference type="Proteomes" id="UP000011922">
    <property type="component" value="Unassembled WGS sequence"/>
</dbReference>